<evidence type="ECO:0000313" key="2">
    <source>
        <dbReference type="Proteomes" id="UP000465360"/>
    </source>
</evidence>
<organism evidence="1 2">
    <name type="scientific">Mycobacterium bourgelatii</name>
    <dbReference type="NCBI Taxonomy" id="1273442"/>
    <lineage>
        <taxon>Bacteria</taxon>
        <taxon>Bacillati</taxon>
        <taxon>Actinomycetota</taxon>
        <taxon>Actinomycetes</taxon>
        <taxon>Mycobacteriales</taxon>
        <taxon>Mycobacteriaceae</taxon>
        <taxon>Mycobacterium</taxon>
    </lineage>
</organism>
<comment type="caution">
    <text evidence="1">The sequence shown here is derived from an EMBL/GenBank/DDBJ whole genome shotgun (WGS) entry which is preliminary data.</text>
</comment>
<proteinExistence type="predicted"/>
<evidence type="ECO:0000313" key="1">
    <source>
        <dbReference type="EMBL" id="GFG93044.1"/>
    </source>
</evidence>
<accession>A0A7I9YWE8</accession>
<sequence>MGTHMVRGEGIWVKALHRVTYTAEADTSATERGCHCNGWHRPCGLWPSTRQDAQGKVHRSYEAEALAIFLMETVLGSNVPVYYTYGEEIVKGG</sequence>
<dbReference type="Proteomes" id="UP000465360">
    <property type="component" value="Unassembled WGS sequence"/>
</dbReference>
<gene>
    <name evidence="1" type="ORF">MBOU_50860</name>
</gene>
<dbReference type="EMBL" id="BLKZ01000001">
    <property type="protein sequence ID" value="GFG93044.1"/>
    <property type="molecule type" value="Genomic_DNA"/>
</dbReference>
<keyword evidence="2" id="KW-1185">Reference proteome</keyword>
<name>A0A7I9YWE8_MYCBU</name>
<protein>
    <submittedName>
        <fullName evidence="1">Uncharacterized protein</fullName>
    </submittedName>
</protein>
<dbReference type="AlphaFoldDB" id="A0A7I9YWE8"/>
<reference evidence="1 2" key="1">
    <citation type="journal article" date="2019" name="Emerg. Microbes Infect.">
        <title>Comprehensive subspecies identification of 175 nontuberculous mycobacteria species based on 7547 genomic profiles.</title>
        <authorList>
            <person name="Matsumoto Y."/>
            <person name="Kinjo T."/>
            <person name="Motooka D."/>
            <person name="Nabeya D."/>
            <person name="Jung N."/>
            <person name="Uechi K."/>
            <person name="Horii T."/>
            <person name="Iida T."/>
            <person name="Fujita J."/>
            <person name="Nakamura S."/>
        </authorList>
    </citation>
    <scope>NUCLEOTIDE SEQUENCE [LARGE SCALE GENOMIC DNA]</scope>
    <source>
        <strain evidence="1 2">JCM 30725</strain>
    </source>
</reference>